<dbReference type="GO" id="GO:0000155">
    <property type="term" value="F:phosphorelay sensor kinase activity"/>
    <property type="evidence" value="ECO:0007669"/>
    <property type="project" value="InterPro"/>
</dbReference>
<evidence type="ECO:0000256" key="3">
    <source>
        <dbReference type="SAM" id="MobiDB-lite"/>
    </source>
</evidence>
<feature type="domain" description="Histidine kinase" evidence="4">
    <location>
        <begin position="608"/>
        <end position="863"/>
    </location>
</feature>
<dbReference type="InterPro" id="IPR001789">
    <property type="entry name" value="Sig_transdc_resp-reg_receiver"/>
</dbReference>
<dbReference type="InterPro" id="IPR050956">
    <property type="entry name" value="2C_system_His_kinase"/>
</dbReference>
<feature type="region of interest" description="Disordered" evidence="3">
    <location>
        <begin position="296"/>
        <end position="354"/>
    </location>
</feature>
<reference evidence="6" key="2">
    <citation type="journal article" date="2023" name="IMA Fungus">
        <title>Comparative genomic study of the Penicillium genus elucidates a diverse pangenome and 15 lateral gene transfer events.</title>
        <authorList>
            <person name="Petersen C."/>
            <person name="Sorensen T."/>
            <person name="Nielsen M.R."/>
            <person name="Sondergaard T.E."/>
            <person name="Sorensen J.L."/>
            <person name="Fitzpatrick D.A."/>
            <person name="Frisvad J.C."/>
            <person name="Nielsen K.L."/>
        </authorList>
    </citation>
    <scope>NUCLEOTIDE SEQUENCE</scope>
    <source>
        <strain evidence="6">IBT 29677</strain>
    </source>
</reference>
<dbReference type="PANTHER" id="PTHR43719">
    <property type="entry name" value="TWO-COMPONENT HISTIDINE KINASE"/>
    <property type="match status" value="1"/>
</dbReference>
<dbReference type="SMART" id="SM00448">
    <property type="entry name" value="REC"/>
    <property type="match status" value="1"/>
</dbReference>
<dbReference type="SUPFAM" id="SSF55781">
    <property type="entry name" value="GAF domain-like"/>
    <property type="match status" value="1"/>
</dbReference>
<protein>
    <recommendedName>
        <fullName evidence="8">Histidine kinase</fullName>
    </recommendedName>
</protein>
<feature type="modified residue" description="4-aspartylphosphate" evidence="2">
    <location>
        <position position="1158"/>
    </location>
</feature>
<dbReference type="SUPFAM" id="SSF52172">
    <property type="entry name" value="CheY-like"/>
    <property type="match status" value="1"/>
</dbReference>
<feature type="compositionally biased region" description="Polar residues" evidence="3">
    <location>
        <begin position="296"/>
        <end position="306"/>
    </location>
</feature>
<dbReference type="CDD" id="cd00082">
    <property type="entry name" value="HisKA"/>
    <property type="match status" value="1"/>
</dbReference>
<dbReference type="RefSeq" id="XP_056483703.1">
    <property type="nucleotide sequence ID" value="XM_056633083.1"/>
</dbReference>
<dbReference type="SUPFAM" id="SSF47384">
    <property type="entry name" value="Homodimeric domain of signal transducing histidine kinase"/>
    <property type="match status" value="1"/>
</dbReference>
<dbReference type="EMBL" id="JAPZBU010000009">
    <property type="protein sequence ID" value="KAJ5385905.1"/>
    <property type="molecule type" value="Genomic_DNA"/>
</dbReference>
<dbReference type="GeneID" id="81372063"/>
<dbReference type="InterPro" id="IPR003661">
    <property type="entry name" value="HisK_dim/P_dom"/>
</dbReference>
<gene>
    <name evidence="6" type="ORF">N7509_008446</name>
</gene>
<dbReference type="InterPro" id="IPR036890">
    <property type="entry name" value="HATPase_C_sf"/>
</dbReference>
<feature type="domain" description="Response regulatory" evidence="5">
    <location>
        <begin position="1107"/>
        <end position="1230"/>
    </location>
</feature>
<feature type="compositionally biased region" description="Low complexity" evidence="3">
    <location>
        <begin position="401"/>
        <end position="412"/>
    </location>
</feature>
<dbReference type="SMART" id="SM00388">
    <property type="entry name" value="HisKA"/>
    <property type="match status" value="1"/>
</dbReference>
<accession>A0A9W9VML9</accession>
<dbReference type="SMART" id="SM00387">
    <property type="entry name" value="HATPase_c"/>
    <property type="match status" value="1"/>
</dbReference>
<evidence type="ECO:0000259" key="5">
    <source>
        <dbReference type="PROSITE" id="PS50110"/>
    </source>
</evidence>
<evidence type="ECO:0008006" key="8">
    <source>
        <dbReference type="Google" id="ProtNLM"/>
    </source>
</evidence>
<dbReference type="InterPro" id="IPR036097">
    <property type="entry name" value="HisK_dim/P_sf"/>
</dbReference>
<evidence type="ECO:0000313" key="7">
    <source>
        <dbReference type="Proteomes" id="UP001147747"/>
    </source>
</evidence>
<sequence length="1236" mass="136802">MSPPILEESQQQCGFSASRQREFFRYLPPYHFQSAAPNHIDHETETTDLVARPSLDPVLTAFAQLGTLRLDSQHAFISLFGRTEEHILAEATRTLSLQNEASHIDDDALWIGSCTMSYGRSLCKAILNLPVSAESPPQPFVVPDLMKDKELAGHQDVAGSPNFRFLACSPIVSPKGFVIGAYTILDDKPHEPLNAALMNFMADISHTVMDYLVATRAKYQHTRSERMMVGLGSFLEGKGSLRNTWISAHGDILSPEEEQLEGHVHREQQKIQLTHSVANGPPTSNSPELLPFRPKNFNTSGGQKPTAQVEKRQSLVDLGHVPQDYFQERPRRERVHRAKSNGSKKRSENRSPKADYVTQIQGTFSRAANIIRESIEVEAAVLFDANFASQDALVNKSGENSRSSSVGCFSSSDEGGNVEMPSPNERLPTVENTTKAGPNSVSPCKVLGFATSDLSSISNDPMEDGKISLSENFLGHLLRRYPRGKIFNYGEDGSISSDDTSDHIVRQFDQRLGGLRYKRTRKTILRQDAAALLQLAPQARSIVFSPLWDSHKDRWYAGCLSWTKTAHRVLTSDDELAFLFAFGNCVMAEVHRLGALLAERAKSNLLAGISHELRSPLHGIFGTIDILNDTTMDALQRGFMHTISSCAFTLLGSIDQLLDYASINDVRPNPRGIGLTNPPIIDQNSIVQLDAAVEDAIETVFAGHDFTNKRQLSSFDAAHNHLDIQTRVRVVLDIESAQNLRFLTRPGAWHVILTNIFGNAMKFTQKGHIKVSLKASPVEISYDGQVNRSTIKLSIEDSGCGMDKDFLGNKVFSPFSQEDTMSAGNGLGLNIVHRIVSSLNGDIRITSQKGLGTDVMITVDIDHAPYPSPRPAISQISPTSLSQQNFRDSIKDLVHGKTVGILVPGSSEGDLALGPSLKKLCQDWFSMKVDFIDSLHTRPGHCDILISLHETLDIGNREILASVSTPMERFSSPVIIICSSPSTAHSMYLAAQERRYTGILEFISQPCGPRKLAKALEICFQRQRQRKQEPNAFETSFSQALRTDSVEQPMAIGTNKSVLTHTEHGPLTPEVLERSSLLTISRSYPQGHLPSLNEYPSQENQNGSSTSILLVDDNDINIRLLVAFMRKLKFNYLIARNGQEALDSFKENADKINVILMDISMPVMDGIEATRRIREHEQTLQRSQERAMIVALTGVAQADVERDAIGSGMDTFLTKPVRLDVLEPIISRKIHESHLA</sequence>
<dbReference type="OrthoDB" id="303614at2759"/>
<keyword evidence="1 2" id="KW-0597">Phosphoprotein</keyword>
<dbReference type="InterPro" id="IPR005467">
    <property type="entry name" value="His_kinase_dom"/>
</dbReference>
<feature type="compositionally biased region" description="Basic residues" evidence="3">
    <location>
        <begin position="332"/>
        <end position="344"/>
    </location>
</feature>
<dbReference type="InterPro" id="IPR004358">
    <property type="entry name" value="Sig_transdc_His_kin-like_C"/>
</dbReference>
<proteinExistence type="predicted"/>
<dbReference type="Proteomes" id="UP001147747">
    <property type="component" value="Unassembled WGS sequence"/>
</dbReference>
<dbReference type="InterPro" id="IPR011006">
    <property type="entry name" value="CheY-like_superfamily"/>
</dbReference>
<name>A0A9W9VML9_9EURO</name>
<evidence type="ECO:0000313" key="6">
    <source>
        <dbReference type="EMBL" id="KAJ5385905.1"/>
    </source>
</evidence>
<dbReference type="Gene3D" id="1.10.287.130">
    <property type="match status" value="1"/>
</dbReference>
<keyword evidence="7" id="KW-1185">Reference proteome</keyword>
<dbReference type="PRINTS" id="PR00344">
    <property type="entry name" value="BCTRLSENSOR"/>
</dbReference>
<dbReference type="Gene3D" id="3.40.50.2300">
    <property type="match status" value="1"/>
</dbReference>
<dbReference type="AlphaFoldDB" id="A0A9W9VML9"/>
<dbReference type="Gene3D" id="3.30.565.10">
    <property type="entry name" value="Histidine kinase-like ATPase, C-terminal domain"/>
    <property type="match status" value="1"/>
</dbReference>
<comment type="caution">
    <text evidence="6">The sequence shown here is derived from an EMBL/GenBank/DDBJ whole genome shotgun (WGS) entry which is preliminary data.</text>
</comment>
<dbReference type="InterPro" id="IPR003594">
    <property type="entry name" value="HATPase_dom"/>
</dbReference>
<dbReference type="Pfam" id="PF02518">
    <property type="entry name" value="HATPase_c"/>
    <property type="match status" value="1"/>
</dbReference>
<dbReference type="PROSITE" id="PS50109">
    <property type="entry name" value="HIS_KIN"/>
    <property type="match status" value="1"/>
</dbReference>
<dbReference type="CDD" id="cd17546">
    <property type="entry name" value="REC_hyHK_CKI1_RcsC-like"/>
    <property type="match status" value="1"/>
</dbReference>
<dbReference type="Pfam" id="PF00072">
    <property type="entry name" value="Response_reg"/>
    <property type="match status" value="1"/>
</dbReference>
<dbReference type="PROSITE" id="PS50110">
    <property type="entry name" value="RESPONSE_REGULATORY"/>
    <property type="match status" value="1"/>
</dbReference>
<dbReference type="SUPFAM" id="SSF55874">
    <property type="entry name" value="ATPase domain of HSP90 chaperone/DNA topoisomerase II/histidine kinase"/>
    <property type="match status" value="1"/>
</dbReference>
<dbReference type="Pfam" id="PF00512">
    <property type="entry name" value="HisKA"/>
    <property type="match status" value="1"/>
</dbReference>
<dbReference type="PANTHER" id="PTHR43719:SF69">
    <property type="entry name" value="HISTIDINE KINASE G7"/>
    <property type="match status" value="1"/>
</dbReference>
<evidence type="ECO:0000256" key="2">
    <source>
        <dbReference type="PROSITE-ProRule" id="PRU00169"/>
    </source>
</evidence>
<evidence type="ECO:0000259" key="4">
    <source>
        <dbReference type="PROSITE" id="PS50109"/>
    </source>
</evidence>
<organism evidence="6 7">
    <name type="scientific">Penicillium cosmopolitanum</name>
    <dbReference type="NCBI Taxonomy" id="1131564"/>
    <lineage>
        <taxon>Eukaryota</taxon>
        <taxon>Fungi</taxon>
        <taxon>Dikarya</taxon>
        <taxon>Ascomycota</taxon>
        <taxon>Pezizomycotina</taxon>
        <taxon>Eurotiomycetes</taxon>
        <taxon>Eurotiomycetidae</taxon>
        <taxon>Eurotiales</taxon>
        <taxon>Aspergillaceae</taxon>
        <taxon>Penicillium</taxon>
    </lineage>
</organism>
<reference evidence="6" key="1">
    <citation type="submission" date="2022-12" db="EMBL/GenBank/DDBJ databases">
        <authorList>
            <person name="Petersen C."/>
        </authorList>
    </citation>
    <scope>NUCLEOTIDE SEQUENCE</scope>
    <source>
        <strain evidence="6">IBT 29677</strain>
    </source>
</reference>
<feature type="region of interest" description="Disordered" evidence="3">
    <location>
        <begin position="399"/>
        <end position="425"/>
    </location>
</feature>
<evidence type="ECO:0000256" key="1">
    <source>
        <dbReference type="ARBA" id="ARBA00022553"/>
    </source>
</evidence>